<evidence type="ECO:0000256" key="6">
    <source>
        <dbReference type="ARBA" id="ARBA00022989"/>
    </source>
</evidence>
<dbReference type="EMBL" id="MNVC01000027">
    <property type="protein sequence ID" value="OIO19101.1"/>
    <property type="molecule type" value="Genomic_DNA"/>
</dbReference>
<evidence type="ECO:0000313" key="11">
    <source>
        <dbReference type="Proteomes" id="UP000181941"/>
    </source>
</evidence>
<keyword evidence="5 9" id="KW-0653">Protein transport</keyword>
<dbReference type="PROSITE" id="PS01067">
    <property type="entry name" value="SECE_SEC61G"/>
    <property type="match status" value="1"/>
</dbReference>
<dbReference type="STRING" id="1805238.AUJ23_02550"/>
<dbReference type="GO" id="GO:0065002">
    <property type="term" value="P:intracellular protein transmembrane transport"/>
    <property type="evidence" value="ECO:0007669"/>
    <property type="project" value="UniProtKB-UniRule"/>
</dbReference>
<dbReference type="GO" id="GO:0008320">
    <property type="term" value="F:protein transmembrane transporter activity"/>
    <property type="evidence" value="ECO:0007669"/>
    <property type="project" value="UniProtKB-UniRule"/>
</dbReference>
<dbReference type="InterPro" id="IPR005807">
    <property type="entry name" value="SecE_bac"/>
</dbReference>
<dbReference type="GO" id="GO:0009306">
    <property type="term" value="P:protein secretion"/>
    <property type="evidence" value="ECO:0007669"/>
    <property type="project" value="UniProtKB-UniRule"/>
</dbReference>
<protein>
    <recommendedName>
        <fullName evidence="9">Protein translocase subunit SecE</fullName>
    </recommendedName>
</protein>
<evidence type="ECO:0000256" key="1">
    <source>
        <dbReference type="ARBA" id="ARBA00004370"/>
    </source>
</evidence>
<evidence type="ECO:0000256" key="2">
    <source>
        <dbReference type="ARBA" id="ARBA00022448"/>
    </source>
</evidence>
<dbReference type="InterPro" id="IPR001901">
    <property type="entry name" value="Translocase_SecE/Sec61-g"/>
</dbReference>
<evidence type="ECO:0000256" key="4">
    <source>
        <dbReference type="ARBA" id="ARBA00022692"/>
    </source>
</evidence>
<keyword evidence="6 9" id="KW-1133">Transmembrane helix</keyword>
<evidence type="ECO:0000256" key="9">
    <source>
        <dbReference type="HAMAP-Rule" id="MF_00422"/>
    </source>
</evidence>
<dbReference type="GO" id="GO:0006605">
    <property type="term" value="P:protein targeting"/>
    <property type="evidence" value="ECO:0007669"/>
    <property type="project" value="UniProtKB-UniRule"/>
</dbReference>
<keyword evidence="7 9" id="KW-0811">Translocation</keyword>
<dbReference type="GO" id="GO:0043952">
    <property type="term" value="P:protein transport by the Sec complex"/>
    <property type="evidence" value="ECO:0007669"/>
    <property type="project" value="UniProtKB-UniRule"/>
</dbReference>
<comment type="function">
    <text evidence="9">Essential subunit of the Sec protein translocation channel SecYEG. Clamps together the 2 halves of SecY. May contact the channel plug during translocation.</text>
</comment>
<dbReference type="AlphaFoldDB" id="A0A1J4U8I3"/>
<dbReference type="PANTHER" id="PTHR33910:SF1">
    <property type="entry name" value="PROTEIN TRANSLOCASE SUBUNIT SECE"/>
    <property type="match status" value="1"/>
</dbReference>
<keyword evidence="2 9" id="KW-0813">Transport</keyword>
<dbReference type="GO" id="GO:0005886">
    <property type="term" value="C:plasma membrane"/>
    <property type="evidence" value="ECO:0007669"/>
    <property type="project" value="UniProtKB-SubCell"/>
</dbReference>
<evidence type="ECO:0000313" key="10">
    <source>
        <dbReference type="EMBL" id="OIO19101.1"/>
    </source>
</evidence>
<dbReference type="Proteomes" id="UP000181941">
    <property type="component" value="Unassembled WGS sequence"/>
</dbReference>
<dbReference type="Pfam" id="PF00584">
    <property type="entry name" value="SecE"/>
    <property type="match status" value="1"/>
</dbReference>
<comment type="subunit">
    <text evidence="9">Component of the Sec protein translocase complex. Heterotrimer consisting of SecY, SecE and SecG subunits. The heterotrimers can form oligomers, although 1 heterotrimer is thought to be able to translocate proteins. Interacts with the ribosome. Interacts with SecDF, and other proteins may be involved. Interacts with SecA.</text>
</comment>
<feature type="transmembrane region" description="Helical" evidence="9">
    <location>
        <begin position="29"/>
        <end position="49"/>
    </location>
</feature>
<dbReference type="PANTHER" id="PTHR33910">
    <property type="entry name" value="PROTEIN TRANSLOCASE SUBUNIT SECE"/>
    <property type="match status" value="1"/>
</dbReference>
<evidence type="ECO:0000256" key="5">
    <source>
        <dbReference type="ARBA" id="ARBA00022927"/>
    </source>
</evidence>
<organism evidence="10 11">
    <name type="scientific">Candidatus Magasanikbacteria bacterium CG1_02_32_51</name>
    <dbReference type="NCBI Taxonomy" id="1805238"/>
    <lineage>
        <taxon>Bacteria</taxon>
        <taxon>Candidatus Magasanikiibacteriota</taxon>
    </lineage>
</organism>
<dbReference type="InterPro" id="IPR038379">
    <property type="entry name" value="SecE_sf"/>
</dbReference>
<keyword evidence="3 9" id="KW-1003">Cell membrane</keyword>
<evidence type="ECO:0000256" key="3">
    <source>
        <dbReference type="ARBA" id="ARBA00022475"/>
    </source>
</evidence>
<comment type="subcellular location">
    <subcellularLocation>
        <location evidence="9">Cell membrane</location>
        <topology evidence="9">Single-pass membrane protein</topology>
    </subcellularLocation>
    <subcellularLocation>
        <location evidence="1">Membrane</location>
    </subcellularLocation>
</comment>
<comment type="caution">
    <text evidence="10">The sequence shown here is derived from an EMBL/GenBank/DDBJ whole genome shotgun (WGS) entry which is preliminary data.</text>
</comment>
<sequence>MKLFKSIWQYLKDSIKELKKVTWPTKKQITVYTIVVIAMSLAVAIYFGILDYFFNWLLEIIIKK</sequence>
<proteinExistence type="inferred from homology"/>
<reference evidence="10 11" key="1">
    <citation type="journal article" date="2016" name="Environ. Microbiol.">
        <title>Genomic resolution of a cold subsurface aquifer community provides metabolic insights for novel microbes adapted to high CO concentrations.</title>
        <authorList>
            <person name="Probst A.J."/>
            <person name="Castelle C.J."/>
            <person name="Singh A."/>
            <person name="Brown C.T."/>
            <person name="Anantharaman K."/>
            <person name="Sharon I."/>
            <person name="Hug L.A."/>
            <person name="Burstein D."/>
            <person name="Emerson J.B."/>
            <person name="Thomas B.C."/>
            <person name="Banfield J.F."/>
        </authorList>
    </citation>
    <scope>NUCLEOTIDE SEQUENCE [LARGE SCALE GENOMIC DNA]</scope>
    <source>
        <strain evidence="10">CG1_02_32_51</strain>
    </source>
</reference>
<evidence type="ECO:0000256" key="7">
    <source>
        <dbReference type="ARBA" id="ARBA00023010"/>
    </source>
</evidence>
<dbReference type="Gene3D" id="1.20.5.1030">
    <property type="entry name" value="Preprotein translocase secy subunit"/>
    <property type="match status" value="1"/>
</dbReference>
<evidence type="ECO:0000256" key="8">
    <source>
        <dbReference type="ARBA" id="ARBA00023136"/>
    </source>
</evidence>
<keyword evidence="4 9" id="KW-0812">Transmembrane</keyword>
<gene>
    <name evidence="9" type="primary">secE</name>
    <name evidence="10" type="ORF">AUJ23_02550</name>
</gene>
<keyword evidence="8 9" id="KW-0472">Membrane</keyword>
<accession>A0A1J4U8I3</accession>
<dbReference type="NCBIfam" id="TIGR00964">
    <property type="entry name" value="secE_bact"/>
    <property type="match status" value="1"/>
</dbReference>
<dbReference type="HAMAP" id="MF_00422">
    <property type="entry name" value="SecE"/>
    <property type="match status" value="1"/>
</dbReference>
<name>A0A1J4U8I3_9BACT</name>
<comment type="similarity">
    <text evidence="9">Belongs to the SecE/SEC61-gamma family.</text>
</comment>